<dbReference type="GO" id="GO:0022857">
    <property type="term" value="F:transmembrane transporter activity"/>
    <property type="evidence" value="ECO:0007669"/>
    <property type="project" value="InterPro"/>
</dbReference>
<evidence type="ECO:0000256" key="3">
    <source>
        <dbReference type="ARBA" id="ARBA00022989"/>
    </source>
</evidence>
<evidence type="ECO:0000256" key="1">
    <source>
        <dbReference type="ARBA" id="ARBA00004141"/>
    </source>
</evidence>
<feature type="transmembrane region" description="Helical" evidence="6">
    <location>
        <begin position="96"/>
        <end position="115"/>
    </location>
</feature>
<protein>
    <recommendedName>
        <fullName evidence="7">Major facilitator superfamily (MFS) profile domain-containing protein</fullName>
    </recommendedName>
</protein>
<dbReference type="Gene3D" id="1.20.1250.20">
    <property type="entry name" value="MFS general substrate transporter like domains"/>
    <property type="match status" value="1"/>
</dbReference>
<evidence type="ECO:0000256" key="4">
    <source>
        <dbReference type="ARBA" id="ARBA00023136"/>
    </source>
</evidence>
<feature type="transmembrane region" description="Helical" evidence="6">
    <location>
        <begin position="400"/>
        <end position="421"/>
    </location>
</feature>
<feature type="transmembrane region" description="Helical" evidence="6">
    <location>
        <begin position="27"/>
        <end position="44"/>
    </location>
</feature>
<dbReference type="InterPro" id="IPR020846">
    <property type="entry name" value="MFS_dom"/>
</dbReference>
<feature type="transmembrane region" description="Helical" evidence="6">
    <location>
        <begin position="196"/>
        <end position="216"/>
    </location>
</feature>
<dbReference type="OrthoDB" id="370281at2759"/>
<feature type="transmembrane region" description="Helical" evidence="6">
    <location>
        <begin position="470"/>
        <end position="492"/>
    </location>
</feature>
<dbReference type="PANTHER" id="PTHR23510">
    <property type="entry name" value="INNER MEMBRANE TRANSPORT PROTEIN YAJR"/>
    <property type="match status" value="1"/>
</dbReference>
<feature type="transmembrane region" description="Helical" evidence="6">
    <location>
        <begin position="344"/>
        <end position="365"/>
    </location>
</feature>
<feature type="compositionally biased region" description="Basic and acidic residues" evidence="5">
    <location>
        <begin position="226"/>
        <end position="235"/>
    </location>
</feature>
<sequence>MDGDDDVSLKGSSGFSGSCSSIKAKRWLTNITMACFFLCGGIEYSVILPTCWDYMHEEFGAQKWLYGLTISAMSISNLLIGPIMGAIYDKTHQTKILVLFLNLFEIGGNFMYFAATSKHMVLGSRFITGIGLSAGSVLFGEIARTSDKKRRTVAFSIFMSARQVGLVIGPGLNLFLRICNFNLGPFKVDKFRSPALFMMIIWVIIQVLFLFFFFLLPSVNEKEESDNQKHVHEQEQENSSSSSIDDETIKSEDISFPSEAAYLINNKNSKGRYGSINVNPERSEHSIVVKKMNFLMTILNEFVTEEVSVLLAILFITLFNQQVLETGLVPLVEDFFDWNEFDVSLFYSGAGIILLISFFSVAILTKALSDRWLIVIGVIGTVIGYTCNIGVLGSGQTYSFSFPAFIIASVINVFTIAYIFVPAASLYSKFLPLRIQGFGQGIRRSVGSLACIMGPLWAGSGFELSYCCNYYPFFGVPLVLLAIISILLVLSFSKLKSDSEKKLPVTAEQKS</sequence>
<dbReference type="EnsemblMetazoa" id="XM_019995919.1">
    <property type="protein sequence ID" value="XP_019851478.1"/>
    <property type="gene ID" value="LOC109581635"/>
</dbReference>
<feature type="transmembrane region" description="Helical" evidence="6">
    <location>
        <begin position="121"/>
        <end position="140"/>
    </location>
</feature>
<feature type="region of interest" description="Disordered" evidence="5">
    <location>
        <begin position="226"/>
        <end position="248"/>
    </location>
</feature>
<dbReference type="eggNOG" id="KOG2325">
    <property type="taxonomic scope" value="Eukaryota"/>
</dbReference>
<proteinExistence type="predicted"/>
<dbReference type="PRINTS" id="PR01035">
    <property type="entry name" value="TCRTETA"/>
</dbReference>
<evidence type="ECO:0000313" key="9">
    <source>
        <dbReference type="Proteomes" id="UP000007879"/>
    </source>
</evidence>
<feature type="domain" description="Major facilitator superfamily (MFS) profile" evidence="7">
    <location>
        <begin position="29"/>
        <end position="500"/>
    </location>
</feature>
<reference evidence="9" key="1">
    <citation type="journal article" date="2010" name="Nature">
        <title>The Amphimedon queenslandica genome and the evolution of animal complexity.</title>
        <authorList>
            <person name="Srivastava M."/>
            <person name="Simakov O."/>
            <person name="Chapman J."/>
            <person name="Fahey B."/>
            <person name="Gauthier M.E."/>
            <person name="Mitros T."/>
            <person name="Richards G.S."/>
            <person name="Conaco C."/>
            <person name="Dacre M."/>
            <person name="Hellsten U."/>
            <person name="Larroux C."/>
            <person name="Putnam N.H."/>
            <person name="Stanke M."/>
            <person name="Adamska M."/>
            <person name="Darling A."/>
            <person name="Degnan S.M."/>
            <person name="Oakley T.H."/>
            <person name="Plachetzki D.C."/>
            <person name="Zhai Y."/>
            <person name="Adamski M."/>
            <person name="Calcino A."/>
            <person name="Cummins S.F."/>
            <person name="Goodstein D.M."/>
            <person name="Harris C."/>
            <person name="Jackson D.J."/>
            <person name="Leys S.P."/>
            <person name="Shu S."/>
            <person name="Woodcroft B.J."/>
            <person name="Vervoort M."/>
            <person name="Kosik K.S."/>
            <person name="Manning G."/>
            <person name="Degnan B.M."/>
            <person name="Rokhsar D.S."/>
        </authorList>
    </citation>
    <scope>NUCLEOTIDE SEQUENCE [LARGE SCALE GENOMIC DNA]</scope>
</reference>
<dbReference type="InterPro" id="IPR051068">
    <property type="entry name" value="MFS_Domain-Containing_Protein"/>
</dbReference>
<evidence type="ECO:0000313" key="8">
    <source>
        <dbReference type="EnsemblMetazoa" id="Aqu2.1.33000_001"/>
    </source>
</evidence>
<organism evidence="8">
    <name type="scientific">Amphimedon queenslandica</name>
    <name type="common">Sponge</name>
    <dbReference type="NCBI Taxonomy" id="400682"/>
    <lineage>
        <taxon>Eukaryota</taxon>
        <taxon>Metazoa</taxon>
        <taxon>Porifera</taxon>
        <taxon>Demospongiae</taxon>
        <taxon>Heteroscleromorpha</taxon>
        <taxon>Haplosclerida</taxon>
        <taxon>Niphatidae</taxon>
        <taxon>Amphimedon</taxon>
    </lineage>
</organism>
<reference evidence="8" key="2">
    <citation type="submission" date="2017-05" db="UniProtKB">
        <authorList>
            <consortium name="EnsemblMetazoa"/>
        </authorList>
    </citation>
    <scope>IDENTIFICATION</scope>
</reference>
<dbReference type="KEGG" id="aqu:109581635"/>
<comment type="subcellular location">
    <subcellularLocation>
        <location evidence="1">Membrane</location>
        <topology evidence="1">Multi-pass membrane protein</topology>
    </subcellularLocation>
</comment>
<dbReference type="EnsemblMetazoa" id="Aqu2.1.33000_001">
    <property type="protein sequence ID" value="Aqu2.1.33000_001"/>
    <property type="gene ID" value="Aqu2.1.33000"/>
</dbReference>
<name>A0A1X7UYF2_AMPQE</name>
<keyword evidence="9" id="KW-1185">Reference proteome</keyword>
<keyword evidence="4 6" id="KW-0472">Membrane</keyword>
<dbReference type="STRING" id="400682.A0A1X7UYF2"/>
<evidence type="ECO:0000256" key="2">
    <source>
        <dbReference type="ARBA" id="ARBA00022692"/>
    </source>
</evidence>
<dbReference type="AlphaFoldDB" id="A0A1X7UYF2"/>
<gene>
    <name evidence="8" type="primary">109581635</name>
</gene>
<feature type="transmembrane region" description="Helical" evidence="6">
    <location>
        <begin position="302"/>
        <end position="324"/>
    </location>
</feature>
<dbReference type="InParanoid" id="A0A1X7UYF2"/>
<keyword evidence="2 6" id="KW-0812">Transmembrane</keyword>
<feature type="transmembrane region" description="Helical" evidence="6">
    <location>
        <begin position="64"/>
        <end position="84"/>
    </location>
</feature>
<dbReference type="PROSITE" id="PS50850">
    <property type="entry name" value="MFS"/>
    <property type="match status" value="1"/>
</dbReference>
<accession>A0A1X7UYF2</accession>
<feature type="transmembrane region" description="Helical" evidence="6">
    <location>
        <begin position="152"/>
        <end position="176"/>
    </location>
</feature>
<feature type="transmembrane region" description="Helical" evidence="6">
    <location>
        <begin position="441"/>
        <end position="458"/>
    </location>
</feature>
<keyword evidence="3 6" id="KW-1133">Transmembrane helix</keyword>
<feature type="transmembrane region" description="Helical" evidence="6">
    <location>
        <begin position="372"/>
        <end position="394"/>
    </location>
</feature>
<dbReference type="InterPro" id="IPR001958">
    <property type="entry name" value="Tet-R_TetA/multi-R_MdtG-like"/>
</dbReference>
<evidence type="ECO:0000259" key="7">
    <source>
        <dbReference type="PROSITE" id="PS50850"/>
    </source>
</evidence>
<dbReference type="InterPro" id="IPR036259">
    <property type="entry name" value="MFS_trans_sf"/>
</dbReference>
<dbReference type="GO" id="GO:0016020">
    <property type="term" value="C:membrane"/>
    <property type="evidence" value="ECO:0007669"/>
    <property type="project" value="UniProtKB-SubCell"/>
</dbReference>
<dbReference type="Proteomes" id="UP000007879">
    <property type="component" value="Unassembled WGS sequence"/>
</dbReference>
<dbReference type="InterPro" id="IPR011701">
    <property type="entry name" value="MFS"/>
</dbReference>
<evidence type="ECO:0000256" key="5">
    <source>
        <dbReference type="SAM" id="MobiDB-lite"/>
    </source>
</evidence>
<dbReference type="PANTHER" id="PTHR23510:SF16">
    <property type="entry name" value="MAJOR FACILITATOR SUPERFAMILY (MFS) PROFILE DOMAIN-CONTAINING PROTEIN"/>
    <property type="match status" value="1"/>
</dbReference>
<dbReference type="SUPFAM" id="SSF103473">
    <property type="entry name" value="MFS general substrate transporter"/>
    <property type="match status" value="1"/>
</dbReference>
<evidence type="ECO:0000256" key="6">
    <source>
        <dbReference type="SAM" id="Phobius"/>
    </source>
</evidence>
<dbReference type="Pfam" id="PF07690">
    <property type="entry name" value="MFS_1"/>
    <property type="match status" value="1"/>
</dbReference>